<reference evidence="3 4" key="1">
    <citation type="journal article" date="2008" name="Nature">
        <title>The Phaeodactylum genome reveals the evolutionary history of diatom genomes.</title>
        <authorList>
            <person name="Bowler C."/>
            <person name="Allen A.E."/>
            <person name="Badger J.H."/>
            <person name="Grimwood J."/>
            <person name="Jabbari K."/>
            <person name="Kuo A."/>
            <person name="Maheswari U."/>
            <person name="Martens C."/>
            <person name="Maumus F."/>
            <person name="Otillar R.P."/>
            <person name="Rayko E."/>
            <person name="Salamov A."/>
            <person name="Vandepoele K."/>
            <person name="Beszteri B."/>
            <person name="Gruber A."/>
            <person name="Heijde M."/>
            <person name="Katinka M."/>
            <person name="Mock T."/>
            <person name="Valentin K."/>
            <person name="Verret F."/>
            <person name="Berges J.A."/>
            <person name="Brownlee C."/>
            <person name="Cadoret J.P."/>
            <person name="Chiovitti A."/>
            <person name="Choi C.J."/>
            <person name="Coesel S."/>
            <person name="De Martino A."/>
            <person name="Detter J.C."/>
            <person name="Durkin C."/>
            <person name="Falciatore A."/>
            <person name="Fournet J."/>
            <person name="Haruta M."/>
            <person name="Huysman M.J."/>
            <person name="Jenkins B.D."/>
            <person name="Jiroutova K."/>
            <person name="Jorgensen R.E."/>
            <person name="Joubert Y."/>
            <person name="Kaplan A."/>
            <person name="Kroger N."/>
            <person name="Kroth P.G."/>
            <person name="La Roche J."/>
            <person name="Lindquist E."/>
            <person name="Lommer M."/>
            <person name="Martin-Jezequel V."/>
            <person name="Lopez P.J."/>
            <person name="Lucas S."/>
            <person name="Mangogna M."/>
            <person name="McGinnis K."/>
            <person name="Medlin L.K."/>
            <person name="Montsant A."/>
            <person name="Oudot-Le Secq M.P."/>
            <person name="Napoli C."/>
            <person name="Obornik M."/>
            <person name="Parker M.S."/>
            <person name="Petit J.L."/>
            <person name="Porcel B.M."/>
            <person name="Poulsen N."/>
            <person name="Robison M."/>
            <person name="Rychlewski L."/>
            <person name="Rynearson T.A."/>
            <person name="Schmutz J."/>
            <person name="Shapiro H."/>
            <person name="Siaut M."/>
            <person name="Stanley M."/>
            <person name="Sussman M.R."/>
            <person name="Taylor A.R."/>
            <person name="Vardi A."/>
            <person name="von Dassow P."/>
            <person name="Vyverman W."/>
            <person name="Willis A."/>
            <person name="Wyrwicz L.S."/>
            <person name="Rokhsar D.S."/>
            <person name="Weissenbach J."/>
            <person name="Armbrust E.V."/>
            <person name="Green B.R."/>
            <person name="Van de Peer Y."/>
            <person name="Grigoriev I.V."/>
        </authorList>
    </citation>
    <scope>NUCLEOTIDE SEQUENCE [LARGE SCALE GENOMIC DNA]</scope>
    <source>
        <strain evidence="3 4">CCAP 1055/1</strain>
    </source>
</reference>
<dbReference type="RefSeq" id="XP_002182582.1">
    <property type="nucleotide sequence ID" value="XM_002182546.1"/>
</dbReference>
<feature type="transmembrane region" description="Helical" evidence="2">
    <location>
        <begin position="47"/>
        <end position="65"/>
    </location>
</feature>
<dbReference type="GeneID" id="7203368"/>
<organism evidence="3 4">
    <name type="scientific">Phaeodactylum tricornutum (strain CCAP 1055/1)</name>
    <dbReference type="NCBI Taxonomy" id="556484"/>
    <lineage>
        <taxon>Eukaryota</taxon>
        <taxon>Sar</taxon>
        <taxon>Stramenopiles</taxon>
        <taxon>Ochrophyta</taxon>
        <taxon>Bacillariophyta</taxon>
        <taxon>Bacillariophyceae</taxon>
        <taxon>Bacillariophycidae</taxon>
        <taxon>Naviculales</taxon>
        <taxon>Phaeodactylaceae</taxon>
        <taxon>Phaeodactylum</taxon>
    </lineage>
</organism>
<dbReference type="Proteomes" id="UP000000759">
    <property type="component" value="Chromosome 16"/>
</dbReference>
<dbReference type="eggNOG" id="ENOG502SNS4">
    <property type="taxonomic scope" value="Eukaryota"/>
</dbReference>
<evidence type="ECO:0000313" key="4">
    <source>
        <dbReference type="Proteomes" id="UP000000759"/>
    </source>
</evidence>
<sequence>MRMSATTIKNNHSSSNATTKHAAQKKALLTVNRQQNRPNSVSSSRKSQLWVLVLAVVALLLLAFLRQETESFPAFPEFSNNSASRSVSKVNPIRQISILGERNSGTRWTYDHISECFNHSLIVKKELTRYKHWFQNDDPSRYPHDTLVLAQFRNPYEWLKAMEHVPHHSPAHLRTDENTNTSERSAGNDWQVFLTKAWTMPRVGLDLELFGNETCQEHFAYKDIVSCTVEPLPKSHYGHKLRYSENQPFYEMRNDGSGIPYDNILEMRTDKIRNFLSVADFEGVSDAWVLQYEHLVKQGTTKLVERVAEVTGIEPNCKPKPPQIRKPKQSRFISADMAAHIRNHLNWTVENMIGYEIEWDREKEATIW</sequence>
<reference evidence="4" key="2">
    <citation type="submission" date="2008-08" db="EMBL/GenBank/DDBJ databases">
        <authorList>
            <consortium name="Diatom Consortium"/>
            <person name="Grigoriev I."/>
            <person name="Grimwood J."/>
            <person name="Kuo A."/>
            <person name="Otillar R.P."/>
            <person name="Salamov A."/>
            <person name="Detter J.C."/>
            <person name="Lindquist E."/>
            <person name="Shapiro H."/>
            <person name="Lucas S."/>
            <person name="Glavina del Rio T."/>
            <person name="Pitluck S."/>
            <person name="Rokhsar D."/>
            <person name="Bowler C."/>
        </authorList>
    </citation>
    <scope>GENOME REANNOTATION</scope>
    <source>
        <strain evidence="4">CCAP 1055/1</strain>
    </source>
</reference>
<dbReference type="AlphaFoldDB" id="B7G6J3"/>
<evidence type="ECO:0000256" key="1">
    <source>
        <dbReference type="SAM" id="MobiDB-lite"/>
    </source>
</evidence>
<name>B7G6J3_PHATC</name>
<feature type="region of interest" description="Disordered" evidence="1">
    <location>
        <begin position="1"/>
        <end position="23"/>
    </location>
</feature>
<feature type="compositionally biased region" description="Polar residues" evidence="1">
    <location>
        <begin position="1"/>
        <end position="21"/>
    </location>
</feature>
<keyword evidence="2" id="KW-0812">Transmembrane</keyword>
<proteinExistence type="predicted"/>
<gene>
    <name evidence="3" type="ORF">PHATRDRAFT_48263</name>
</gene>
<accession>B7G6J3</accession>
<dbReference type="EMBL" id="CM000618">
    <property type="protein sequence ID" value="EEC45869.1"/>
    <property type="molecule type" value="Genomic_DNA"/>
</dbReference>
<evidence type="ECO:0000313" key="3">
    <source>
        <dbReference type="EMBL" id="EEC45869.1"/>
    </source>
</evidence>
<dbReference type="HOGENOM" id="CLU_718590_0_0_1"/>
<keyword evidence="2" id="KW-1133">Transmembrane helix</keyword>
<protein>
    <submittedName>
        <fullName evidence="3">Uncharacterized protein</fullName>
    </submittedName>
</protein>
<keyword evidence="4" id="KW-1185">Reference proteome</keyword>
<dbReference type="KEGG" id="pti:PHATRDRAFT_48263"/>
<dbReference type="PaxDb" id="2850-Phatr48263"/>
<dbReference type="OrthoDB" id="34984at2759"/>
<evidence type="ECO:0000256" key="2">
    <source>
        <dbReference type="SAM" id="Phobius"/>
    </source>
</evidence>
<keyword evidence="2" id="KW-0472">Membrane</keyword>
<dbReference type="InParanoid" id="B7G6J3"/>